<dbReference type="Gene3D" id="1.10.730.10">
    <property type="entry name" value="Isoleucyl-tRNA Synthetase, Domain 1"/>
    <property type="match status" value="2"/>
</dbReference>
<dbReference type="PROSITE" id="PS00178">
    <property type="entry name" value="AA_TRNA_LIGASE_I"/>
    <property type="match status" value="1"/>
</dbReference>
<reference evidence="15 16" key="1">
    <citation type="submission" date="2022-09" db="EMBL/GenBank/DDBJ databases">
        <authorList>
            <person name="Giprobiosintez L."/>
        </authorList>
    </citation>
    <scope>NUCLEOTIDE SEQUENCE [LARGE SCALE GENOMIC DNA]</scope>
    <source>
        <strain evidence="16">VKPM-B-12549 (GBS-15)</strain>
    </source>
</reference>
<evidence type="ECO:0000259" key="14">
    <source>
        <dbReference type="Pfam" id="PF13603"/>
    </source>
</evidence>
<organism evidence="15 16">
    <name type="scientific">Methylococcus capsulatus</name>
    <dbReference type="NCBI Taxonomy" id="414"/>
    <lineage>
        <taxon>Bacteria</taxon>
        <taxon>Pseudomonadati</taxon>
        <taxon>Pseudomonadota</taxon>
        <taxon>Gammaproteobacteria</taxon>
        <taxon>Methylococcales</taxon>
        <taxon>Methylococcaceae</taxon>
        <taxon>Methylococcus</taxon>
    </lineage>
</organism>
<dbReference type="InterPro" id="IPR025709">
    <property type="entry name" value="Leu_tRNA-synth_edit"/>
</dbReference>
<keyword evidence="5 9" id="KW-0067">ATP-binding</keyword>
<evidence type="ECO:0000256" key="8">
    <source>
        <dbReference type="ARBA" id="ARBA00047469"/>
    </source>
</evidence>
<dbReference type="InterPro" id="IPR015413">
    <property type="entry name" value="Methionyl/Leucyl_tRNA_Synth"/>
</dbReference>
<dbReference type="InterPro" id="IPR002300">
    <property type="entry name" value="aa-tRNA-synth_Ia"/>
</dbReference>
<feature type="domain" description="Leucyl-tRNA synthetase editing" evidence="14">
    <location>
        <begin position="221"/>
        <end position="408"/>
    </location>
</feature>
<evidence type="ECO:0000256" key="3">
    <source>
        <dbReference type="ARBA" id="ARBA00022598"/>
    </source>
</evidence>
<dbReference type="Pfam" id="PF09334">
    <property type="entry name" value="tRNA-synt_1g"/>
    <property type="match status" value="1"/>
</dbReference>
<dbReference type="CDD" id="cd07958">
    <property type="entry name" value="Anticodon_Ia_Leu_BEm"/>
    <property type="match status" value="1"/>
</dbReference>
<dbReference type="Gene3D" id="3.90.740.10">
    <property type="entry name" value="Valyl/Leucyl/Isoleucyl-tRNA synthetase, editing domain"/>
    <property type="match status" value="1"/>
</dbReference>
<evidence type="ECO:0000313" key="16">
    <source>
        <dbReference type="Proteomes" id="UP001359308"/>
    </source>
</evidence>
<dbReference type="RefSeq" id="WP_198321943.1">
    <property type="nucleotide sequence ID" value="NZ_CP104311.1"/>
</dbReference>
<comment type="catalytic activity">
    <reaction evidence="8 9">
        <text>tRNA(Leu) + L-leucine + ATP = L-leucyl-tRNA(Leu) + AMP + diphosphate</text>
        <dbReference type="Rhea" id="RHEA:11688"/>
        <dbReference type="Rhea" id="RHEA-COMP:9613"/>
        <dbReference type="Rhea" id="RHEA-COMP:9622"/>
        <dbReference type="ChEBI" id="CHEBI:30616"/>
        <dbReference type="ChEBI" id="CHEBI:33019"/>
        <dbReference type="ChEBI" id="CHEBI:57427"/>
        <dbReference type="ChEBI" id="CHEBI:78442"/>
        <dbReference type="ChEBI" id="CHEBI:78494"/>
        <dbReference type="ChEBI" id="CHEBI:456215"/>
        <dbReference type="EC" id="6.1.1.4"/>
    </reaction>
</comment>
<gene>
    <name evidence="9 15" type="primary">leuS</name>
    <name evidence="15" type="ORF">N4J17_13515</name>
</gene>
<dbReference type="CDD" id="cd00812">
    <property type="entry name" value="LeuRS_core"/>
    <property type="match status" value="1"/>
</dbReference>
<dbReference type="EC" id="6.1.1.4" evidence="9"/>
<keyword evidence="6 9" id="KW-0648">Protein biosynthesis</keyword>
<dbReference type="SUPFAM" id="SSF52374">
    <property type="entry name" value="Nucleotidylyl transferase"/>
    <property type="match status" value="1"/>
</dbReference>
<dbReference type="Gene3D" id="3.40.50.620">
    <property type="entry name" value="HUPs"/>
    <property type="match status" value="2"/>
</dbReference>
<accession>A0ABZ2F5A7</accession>
<sequence>MEETYVPKAIEEAAQQAWDEGGVFRAREDSGREKFYCLSMFPYPSGRLHMGHVRNYTIGDVIARYQRMRGKNVLQPMGWDAFGLPAENAAMQHKVAPAAWTYANANYMRKQLKSLGLAIDWDREIATCKPDYYRWEQWLFTRLFEKGLIYKKTAPVNWDPVDQTVLANEQVIDGRGWRSGALVEKRDIPMYFMRITAYAEELLAGLDNLPGWPEQVKTMQRNWIGKSHGCEVHFPYEDGRDVLKVYTTRPDTLMGATYVAVAAEHPLALEAAEGNPELLAFIEECRHGGTAEADLAIMEKKGMATGRFVIHPLNGEKLPVWIANYVLWGYGEGAVMAVPAHDERDFEFANKYGLPIKTVIVSTVGAYETVDANGGWNDAYAEHGRCTNSGKYDGLDFQAAFDAIAADLEAKGLGQKRTQFRLRDWGISRQRYWGCPIPIIHCPNCGDVPVPADQLPVVLPEDVTIDVGSPLKKMPEWYTTTCPTCGGAAERETDTMDTFVESSWYYARYACPDNMEAMLDQRADYWLPVDQYVGGIEHAILHLLYARFFHKLMRDAGLVHCDEPFTNLLTQGMVVAPTFYREEGGKKHYFGPTEVELRTDERGRPVGATLKSDGAPVTVGPIEKMSKSKNNGVDPEDLIDRYGADTVRLFTMFAAPPDQSLEWSDSGVEGAFRFLKRLWARAAFNVNTAFSQYGRDELQVNDWARVSLAPNHKEARRLIHATLKQANFDFVRHQFNTVVSAAMKILNTLADDKGFWNCDHLPEGDEKDAFRRSAAVVAFEGYSLLTRLLYPIAPHICDALWRQLMPGTDILDAGWPEVDESALAQDEIELVVQVNGKLRGKITVAVDASRETMERTALADAHVQRFVEGKPPKKVIVVPGKLVNIVI</sequence>
<evidence type="ECO:0000259" key="12">
    <source>
        <dbReference type="Pfam" id="PF08264"/>
    </source>
</evidence>
<dbReference type="InterPro" id="IPR001412">
    <property type="entry name" value="aa-tRNA-synth_I_CS"/>
</dbReference>
<dbReference type="SUPFAM" id="SSF50677">
    <property type="entry name" value="ValRS/IleRS/LeuRS editing domain"/>
    <property type="match status" value="1"/>
</dbReference>
<feature type="short sequence motif" description="'KMSKS' region" evidence="9">
    <location>
        <begin position="624"/>
        <end position="628"/>
    </location>
</feature>
<comment type="subcellular location">
    <subcellularLocation>
        <location evidence="9">Cytoplasm</location>
    </subcellularLocation>
</comment>
<feature type="domain" description="Methionyl/Valyl/Leucyl/Isoleucyl-tRNA synthetase anticodon-binding" evidence="12">
    <location>
        <begin position="713"/>
        <end position="849"/>
    </location>
</feature>
<feature type="short sequence motif" description="'HIGH' region" evidence="9">
    <location>
        <begin position="42"/>
        <end position="52"/>
    </location>
</feature>
<feature type="domain" description="Methionyl/Leucyl tRNA synthetase" evidence="13">
    <location>
        <begin position="39"/>
        <end position="171"/>
    </location>
</feature>
<feature type="domain" description="Aminoacyl-tRNA synthetase class Ia" evidence="11">
    <location>
        <begin position="623"/>
        <end position="663"/>
    </location>
</feature>
<evidence type="ECO:0000259" key="13">
    <source>
        <dbReference type="Pfam" id="PF09334"/>
    </source>
</evidence>
<dbReference type="Gene3D" id="2.20.28.290">
    <property type="match status" value="1"/>
</dbReference>
<evidence type="ECO:0000256" key="9">
    <source>
        <dbReference type="HAMAP-Rule" id="MF_00049"/>
    </source>
</evidence>
<dbReference type="SUPFAM" id="SSF47323">
    <property type="entry name" value="Anticodon-binding domain of a subclass of class I aminoacyl-tRNA synthetases"/>
    <property type="match status" value="1"/>
</dbReference>
<evidence type="ECO:0000256" key="7">
    <source>
        <dbReference type="ARBA" id="ARBA00023146"/>
    </source>
</evidence>
<evidence type="ECO:0000256" key="1">
    <source>
        <dbReference type="ARBA" id="ARBA00005594"/>
    </source>
</evidence>
<dbReference type="InterPro" id="IPR009080">
    <property type="entry name" value="tRNAsynth_Ia_anticodon-bd"/>
</dbReference>
<evidence type="ECO:0000256" key="6">
    <source>
        <dbReference type="ARBA" id="ARBA00022917"/>
    </source>
</evidence>
<evidence type="ECO:0000256" key="5">
    <source>
        <dbReference type="ARBA" id="ARBA00022840"/>
    </source>
</evidence>
<dbReference type="InterPro" id="IPR009008">
    <property type="entry name" value="Val/Leu/Ile-tRNA-synth_edit"/>
</dbReference>
<keyword evidence="7 9" id="KW-0030">Aminoacyl-tRNA synthetase</keyword>
<dbReference type="Pfam" id="PF13603">
    <property type="entry name" value="tRNA-synt_1_2"/>
    <property type="match status" value="1"/>
</dbReference>
<dbReference type="InterPro" id="IPR014729">
    <property type="entry name" value="Rossmann-like_a/b/a_fold"/>
</dbReference>
<dbReference type="PANTHER" id="PTHR43740">
    <property type="entry name" value="LEUCYL-TRNA SYNTHETASE"/>
    <property type="match status" value="1"/>
</dbReference>
<evidence type="ECO:0000313" key="15">
    <source>
        <dbReference type="EMBL" id="WWF01473.1"/>
    </source>
</evidence>
<dbReference type="HAMAP" id="MF_00049_B">
    <property type="entry name" value="Leu_tRNA_synth_B"/>
    <property type="match status" value="1"/>
</dbReference>
<protein>
    <recommendedName>
        <fullName evidence="9">Leucine--tRNA ligase</fullName>
        <ecNumber evidence="9">6.1.1.4</ecNumber>
    </recommendedName>
    <alternativeName>
        <fullName evidence="9">Leucyl-tRNA synthetase</fullName>
        <shortName evidence="9">LeuRS</shortName>
    </alternativeName>
</protein>
<evidence type="ECO:0000256" key="4">
    <source>
        <dbReference type="ARBA" id="ARBA00022741"/>
    </source>
</evidence>
<name>A0ABZ2F5A7_METCP</name>
<evidence type="ECO:0000256" key="10">
    <source>
        <dbReference type="RuleBase" id="RU363035"/>
    </source>
</evidence>
<keyword evidence="4 9" id="KW-0547">Nucleotide-binding</keyword>
<dbReference type="PRINTS" id="PR00985">
    <property type="entry name" value="TRNASYNTHLEU"/>
</dbReference>
<keyword evidence="2 9" id="KW-0963">Cytoplasm</keyword>
<dbReference type="Pfam" id="PF08264">
    <property type="entry name" value="Anticodon_1"/>
    <property type="match status" value="1"/>
</dbReference>
<proteinExistence type="inferred from homology"/>
<feature type="binding site" evidence="9">
    <location>
        <position position="627"/>
    </location>
    <ligand>
        <name>ATP</name>
        <dbReference type="ChEBI" id="CHEBI:30616"/>
    </ligand>
</feature>
<dbReference type="NCBIfam" id="TIGR00396">
    <property type="entry name" value="leuS_bact"/>
    <property type="match status" value="1"/>
</dbReference>
<evidence type="ECO:0000259" key="11">
    <source>
        <dbReference type="Pfam" id="PF00133"/>
    </source>
</evidence>
<dbReference type="InterPro" id="IPR013155">
    <property type="entry name" value="M/V/L/I-tRNA-synth_anticd-bd"/>
</dbReference>
<dbReference type="EMBL" id="CP104311">
    <property type="protein sequence ID" value="WWF01473.1"/>
    <property type="molecule type" value="Genomic_DNA"/>
</dbReference>
<dbReference type="Gene3D" id="3.10.20.590">
    <property type="match status" value="1"/>
</dbReference>
<dbReference type="PANTHER" id="PTHR43740:SF2">
    <property type="entry name" value="LEUCINE--TRNA LIGASE, MITOCHONDRIAL"/>
    <property type="match status" value="1"/>
</dbReference>
<comment type="similarity">
    <text evidence="1 9 10">Belongs to the class-I aminoacyl-tRNA synthetase family.</text>
</comment>
<feature type="domain" description="Aminoacyl-tRNA synthetase class Ia" evidence="11">
    <location>
        <begin position="423"/>
        <end position="576"/>
    </location>
</feature>
<dbReference type="Proteomes" id="UP001359308">
    <property type="component" value="Chromosome"/>
</dbReference>
<dbReference type="GO" id="GO:0004823">
    <property type="term" value="F:leucine-tRNA ligase activity"/>
    <property type="evidence" value="ECO:0007669"/>
    <property type="project" value="UniProtKB-EC"/>
</dbReference>
<keyword evidence="3 9" id="KW-0436">Ligase</keyword>
<dbReference type="InterPro" id="IPR002302">
    <property type="entry name" value="Leu-tRNA-ligase"/>
</dbReference>
<keyword evidence="16" id="KW-1185">Reference proteome</keyword>
<evidence type="ECO:0000256" key="2">
    <source>
        <dbReference type="ARBA" id="ARBA00022490"/>
    </source>
</evidence>
<dbReference type="Pfam" id="PF00133">
    <property type="entry name" value="tRNA-synt_1"/>
    <property type="match status" value="2"/>
</dbReference>